<dbReference type="AlphaFoldDB" id="A0A803L701"/>
<reference evidence="9" key="1">
    <citation type="journal article" date="2017" name="Nature">
        <title>The genome of Chenopodium quinoa.</title>
        <authorList>
            <person name="Jarvis D.E."/>
            <person name="Ho Y.S."/>
            <person name="Lightfoot D.J."/>
            <person name="Schmoeckel S.M."/>
            <person name="Li B."/>
            <person name="Borm T.J.A."/>
            <person name="Ohyanagi H."/>
            <person name="Mineta K."/>
            <person name="Michell C.T."/>
            <person name="Saber N."/>
            <person name="Kharbatia N.M."/>
            <person name="Rupper R.R."/>
            <person name="Sharp A.R."/>
            <person name="Dally N."/>
            <person name="Boughton B.A."/>
            <person name="Woo Y.H."/>
            <person name="Gao G."/>
            <person name="Schijlen E.G.W.M."/>
            <person name="Guo X."/>
            <person name="Momin A.A."/>
            <person name="Negrao S."/>
            <person name="Al-Babili S."/>
            <person name="Gehring C."/>
            <person name="Roessner U."/>
            <person name="Jung C."/>
            <person name="Murphy K."/>
            <person name="Arold S.T."/>
            <person name="Gojobori T."/>
            <person name="van der Linden C.G."/>
            <person name="van Loo E.N."/>
            <person name="Jellen E.N."/>
            <person name="Maughan P.J."/>
            <person name="Tester M."/>
        </authorList>
    </citation>
    <scope>NUCLEOTIDE SEQUENCE [LARGE SCALE GENOMIC DNA]</scope>
    <source>
        <strain evidence="9">cv. PI 614886</strain>
    </source>
</reference>
<evidence type="ECO:0000256" key="5">
    <source>
        <dbReference type="ARBA" id="ARBA00022989"/>
    </source>
</evidence>
<evidence type="ECO:0000256" key="1">
    <source>
        <dbReference type="ARBA" id="ARBA00022448"/>
    </source>
</evidence>
<protein>
    <recommendedName>
        <fullName evidence="8">ABC transmembrane type-1 domain-containing protein</fullName>
    </recommendedName>
</protein>
<feature type="domain" description="ABC transmembrane type-1" evidence="8">
    <location>
        <begin position="119"/>
        <end position="308"/>
    </location>
</feature>
<keyword evidence="10" id="KW-1185">Reference proteome</keyword>
<dbReference type="Gramene" id="AUR62007640-RA">
    <property type="protein sequence ID" value="AUR62007640-RA:cds"/>
    <property type="gene ID" value="AUR62007640"/>
</dbReference>
<dbReference type="PROSITE" id="PS50929">
    <property type="entry name" value="ABC_TM1F"/>
    <property type="match status" value="1"/>
</dbReference>
<dbReference type="EnsemblPlants" id="AUR62007640-RA">
    <property type="protein sequence ID" value="AUR62007640-RA:cds"/>
    <property type="gene ID" value="AUR62007640"/>
</dbReference>
<dbReference type="Proteomes" id="UP000596660">
    <property type="component" value="Unplaced"/>
</dbReference>
<keyword evidence="1" id="KW-0813">Transport</keyword>
<dbReference type="PANTHER" id="PTHR24223">
    <property type="entry name" value="ATP-BINDING CASSETTE SUB-FAMILY C"/>
    <property type="match status" value="1"/>
</dbReference>
<evidence type="ECO:0000256" key="3">
    <source>
        <dbReference type="ARBA" id="ARBA00022741"/>
    </source>
</evidence>
<dbReference type="PANTHER" id="PTHR24223:SF108">
    <property type="entry name" value="ABC TRANSPORTER C FAMILY MEMBER 8"/>
    <property type="match status" value="1"/>
</dbReference>
<feature type="transmembrane region" description="Helical" evidence="7">
    <location>
        <begin position="150"/>
        <end position="169"/>
    </location>
</feature>
<keyword evidence="4" id="KW-0067">ATP-binding</keyword>
<name>A0A803L701_CHEQI</name>
<evidence type="ECO:0000256" key="6">
    <source>
        <dbReference type="ARBA" id="ARBA00023136"/>
    </source>
</evidence>
<evidence type="ECO:0000313" key="9">
    <source>
        <dbReference type="EnsemblPlants" id="AUR62007640-RA:cds"/>
    </source>
</evidence>
<evidence type="ECO:0000256" key="7">
    <source>
        <dbReference type="SAM" id="Phobius"/>
    </source>
</evidence>
<keyword evidence="5 7" id="KW-1133">Transmembrane helix</keyword>
<dbReference type="GO" id="GO:0005524">
    <property type="term" value="F:ATP binding"/>
    <property type="evidence" value="ECO:0007669"/>
    <property type="project" value="UniProtKB-KW"/>
</dbReference>
<dbReference type="Gene3D" id="1.20.1560.10">
    <property type="entry name" value="ABC transporter type 1, transmembrane domain"/>
    <property type="match status" value="1"/>
</dbReference>
<evidence type="ECO:0000313" key="10">
    <source>
        <dbReference type="Proteomes" id="UP000596660"/>
    </source>
</evidence>
<dbReference type="InterPro" id="IPR050173">
    <property type="entry name" value="ABC_transporter_C-like"/>
</dbReference>
<keyword evidence="3" id="KW-0547">Nucleotide-binding</keyword>
<sequence length="308" mass="34903">MMMLSHDSVELTVTTDSLSESLLSEETRKCQAHRVKLSFLSSLTFSWLNPLLDLGYSKPLILEDIPCLYPEDEASLAYKKFSDVWDNLTKDKSSKSKQNLVIRTLAKVYLKDMLFDGTFALARTITVVVSPLLLYAFIRYSNDSTEHNLYRGFFWLVCLVVVKVVESLSQRQWSFHAKRSGMKIRSALMVAIFHKQLKLSAVARKMHSTGEIVNYIMVDAYRMGEISWYFHSAWSCLLQLLLSLGILIGIVGLGALPALVPLVICGIFNIPFAKRLQECKAESMTAQDKRLRATSEILSSMKIIKLQS</sequence>
<dbReference type="SUPFAM" id="SSF90123">
    <property type="entry name" value="ABC transporter transmembrane region"/>
    <property type="match status" value="1"/>
</dbReference>
<feature type="transmembrane region" description="Helical" evidence="7">
    <location>
        <begin position="113"/>
        <end position="138"/>
    </location>
</feature>
<feature type="transmembrane region" description="Helical" evidence="7">
    <location>
        <begin position="226"/>
        <end position="248"/>
    </location>
</feature>
<accession>A0A803L701</accession>
<organism evidence="9 10">
    <name type="scientific">Chenopodium quinoa</name>
    <name type="common">Quinoa</name>
    <dbReference type="NCBI Taxonomy" id="63459"/>
    <lineage>
        <taxon>Eukaryota</taxon>
        <taxon>Viridiplantae</taxon>
        <taxon>Streptophyta</taxon>
        <taxon>Embryophyta</taxon>
        <taxon>Tracheophyta</taxon>
        <taxon>Spermatophyta</taxon>
        <taxon>Magnoliopsida</taxon>
        <taxon>eudicotyledons</taxon>
        <taxon>Gunneridae</taxon>
        <taxon>Pentapetalae</taxon>
        <taxon>Caryophyllales</taxon>
        <taxon>Chenopodiaceae</taxon>
        <taxon>Chenopodioideae</taxon>
        <taxon>Atripliceae</taxon>
        <taxon>Chenopodium</taxon>
    </lineage>
</organism>
<evidence type="ECO:0000256" key="4">
    <source>
        <dbReference type="ARBA" id="ARBA00022840"/>
    </source>
</evidence>
<dbReference type="InterPro" id="IPR036640">
    <property type="entry name" value="ABC1_TM_sf"/>
</dbReference>
<dbReference type="FunFam" id="1.20.1560.10:FF:000003">
    <property type="entry name" value="ABC transporter C family member 10"/>
    <property type="match status" value="1"/>
</dbReference>
<proteinExistence type="predicted"/>
<reference evidence="9" key="2">
    <citation type="submission" date="2021-03" db="UniProtKB">
        <authorList>
            <consortium name="EnsemblPlants"/>
        </authorList>
    </citation>
    <scope>IDENTIFICATION</scope>
</reference>
<dbReference type="GO" id="GO:0140359">
    <property type="term" value="F:ABC-type transporter activity"/>
    <property type="evidence" value="ECO:0007669"/>
    <property type="project" value="InterPro"/>
</dbReference>
<dbReference type="OMA" id="CWEKPFE"/>
<dbReference type="GO" id="GO:0016020">
    <property type="term" value="C:membrane"/>
    <property type="evidence" value="ECO:0007669"/>
    <property type="project" value="InterPro"/>
</dbReference>
<keyword evidence="6 7" id="KW-0472">Membrane</keyword>
<keyword evidence="2 7" id="KW-0812">Transmembrane</keyword>
<feature type="transmembrane region" description="Helical" evidence="7">
    <location>
        <begin position="254"/>
        <end position="273"/>
    </location>
</feature>
<dbReference type="InterPro" id="IPR011527">
    <property type="entry name" value="ABC1_TM_dom"/>
</dbReference>
<evidence type="ECO:0000256" key="2">
    <source>
        <dbReference type="ARBA" id="ARBA00022692"/>
    </source>
</evidence>
<dbReference type="Pfam" id="PF00664">
    <property type="entry name" value="ABC_membrane"/>
    <property type="match status" value="1"/>
</dbReference>
<evidence type="ECO:0000259" key="8">
    <source>
        <dbReference type="PROSITE" id="PS50929"/>
    </source>
</evidence>